<dbReference type="Pfam" id="PF00575">
    <property type="entry name" value="S1"/>
    <property type="match status" value="3"/>
</dbReference>
<proteinExistence type="inferred from homology"/>
<accession>A0A0G0L587</accession>
<gene>
    <name evidence="5" type="ORF">UT06_C0029G0008</name>
</gene>
<evidence type="ECO:0000256" key="2">
    <source>
        <dbReference type="ARBA" id="ARBA00022980"/>
    </source>
</evidence>
<evidence type="ECO:0000259" key="4">
    <source>
        <dbReference type="PROSITE" id="PS50126"/>
    </source>
</evidence>
<comment type="caution">
    <text evidence="5">The sequence shown here is derived from an EMBL/GenBank/DDBJ whole genome shotgun (WGS) entry which is preliminary data.</text>
</comment>
<reference evidence="5 6" key="1">
    <citation type="journal article" date="2015" name="Nature">
        <title>rRNA introns, odd ribosomes, and small enigmatic genomes across a large radiation of phyla.</title>
        <authorList>
            <person name="Brown C.T."/>
            <person name="Hug L.A."/>
            <person name="Thomas B.C."/>
            <person name="Sharon I."/>
            <person name="Castelle C.J."/>
            <person name="Singh A."/>
            <person name="Wilkins M.J."/>
            <person name="Williams K.H."/>
            <person name="Banfield J.F."/>
        </authorList>
    </citation>
    <scope>NUCLEOTIDE SEQUENCE [LARGE SCALE GENOMIC DNA]</scope>
</reference>
<dbReference type="PANTHER" id="PTHR10724">
    <property type="entry name" value="30S RIBOSOMAL PROTEIN S1"/>
    <property type="match status" value="1"/>
</dbReference>
<organism evidence="5 6">
    <name type="scientific">Candidatus Woesebacteria bacterium GW2011_GWA1_38_8</name>
    <dbReference type="NCBI Taxonomy" id="1618547"/>
    <lineage>
        <taxon>Bacteria</taxon>
        <taxon>Candidatus Woeseibacteriota</taxon>
    </lineage>
</organism>
<dbReference type="InterPro" id="IPR003029">
    <property type="entry name" value="S1_domain"/>
</dbReference>
<protein>
    <submittedName>
        <fullName evidence="5">4-hydroxy-3-methylbut-2-enyl diphosphate reductase</fullName>
    </submittedName>
</protein>
<keyword evidence="3" id="KW-0687">Ribonucleoprotein</keyword>
<dbReference type="GO" id="GO:0022627">
    <property type="term" value="C:cytosolic small ribosomal subunit"/>
    <property type="evidence" value="ECO:0007669"/>
    <property type="project" value="TreeGrafter"/>
</dbReference>
<feature type="domain" description="S1 motif" evidence="4">
    <location>
        <begin position="121"/>
        <end position="187"/>
    </location>
</feature>
<dbReference type="GO" id="GO:0006412">
    <property type="term" value="P:translation"/>
    <property type="evidence" value="ECO:0007669"/>
    <property type="project" value="TreeGrafter"/>
</dbReference>
<feature type="domain" description="S1 motif" evidence="4">
    <location>
        <begin position="208"/>
        <end position="282"/>
    </location>
</feature>
<evidence type="ECO:0000313" key="5">
    <source>
        <dbReference type="EMBL" id="KKQ83045.1"/>
    </source>
</evidence>
<dbReference type="InterPro" id="IPR012340">
    <property type="entry name" value="NA-bd_OB-fold"/>
</dbReference>
<evidence type="ECO:0000256" key="1">
    <source>
        <dbReference type="ARBA" id="ARBA00006767"/>
    </source>
</evidence>
<keyword evidence="2" id="KW-0689">Ribosomal protein</keyword>
<dbReference type="PANTHER" id="PTHR10724:SF7">
    <property type="entry name" value="SMALL RIBOSOMAL SUBUNIT PROTEIN BS1C"/>
    <property type="match status" value="1"/>
</dbReference>
<dbReference type="SUPFAM" id="SSF50249">
    <property type="entry name" value="Nucleic acid-binding proteins"/>
    <property type="match status" value="4"/>
</dbReference>
<dbReference type="SMART" id="SM00316">
    <property type="entry name" value="S1"/>
    <property type="match status" value="4"/>
</dbReference>
<dbReference type="Gene3D" id="2.40.50.140">
    <property type="entry name" value="Nucleic acid-binding proteins"/>
    <property type="match status" value="4"/>
</dbReference>
<dbReference type="AlphaFoldDB" id="A0A0G0L587"/>
<feature type="domain" description="S1 motif" evidence="4">
    <location>
        <begin position="299"/>
        <end position="362"/>
    </location>
</feature>
<dbReference type="PROSITE" id="PS50126">
    <property type="entry name" value="S1"/>
    <property type="match status" value="4"/>
</dbReference>
<comment type="similarity">
    <text evidence="1">Belongs to the bacterial ribosomal protein bS1 family.</text>
</comment>
<dbReference type="GO" id="GO:0003729">
    <property type="term" value="F:mRNA binding"/>
    <property type="evidence" value="ECO:0007669"/>
    <property type="project" value="TreeGrafter"/>
</dbReference>
<dbReference type="PATRIC" id="fig|1618547.3.peg.859"/>
<dbReference type="EMBL" id="LBVJ01000029">
    <property type="protein sequence ID" value="KKQ83045.1"/>
    <property type="molecule type" value="Genomic_DNA"/>
</dbReference>
<evidence type="ECO:0000313" key="6">
    <source>
        <dbReference type="Proteomes" id="UP000034710"/>
    </source>
</evidence>
<dbReference type="InterPro" id="IPR050437">
    <property type="entry name" value="Ribos_protein_bS1-like"/>
</dbReference>
<evidence type="ECO:0000256" key="3">
    <source>
        <dbReference type="ARBA" id="ARBA00023274"/>
    </source>
</evidence>
<name>A0A0G0L587_9BACT</name>
<dbReference type="GO" id="GO:0003735">
    <property type="term" value="F:structural constituent of ribosome"/>
    <property type="evidence" value="ECO:0007669"/>
    <property type="project" value="TreeGrafter"/>
</dbReference>
<dbReference type="Proteomes" id="UP000034710">
    <property type="component" value="Unassembled WGS sequence"/>
</dbReference>
<dbReference type="PRINTS" id="PR00681">
    <property type="entry name" value="RIBOSOMALS1"/>
</dbReference>
<feature type="domain" description="S1 motif" evidence="4">
    <location>
        <begin position="36"/>
        <end position="103"/>
    </location>
</feature>
<dbReference type="InterPro" id="IPR035104">
    <property type="entry name" value="Ribosomal_protein_S1-like"/>
</dbReference>
<sequence length="371" mass="40767">MAKIKTSKDKDNENTSITMEELLSKYSGTPSGLKRGDRIKGTVIEKESKKVVIDIGGKGEGIVAEKAYQEARDYIKTIKVGDEVEAMVIVGETPDGLTILSLRTAMQDAVWKRLEEAKKDKKPLAVIVKNISSSGMTVDVDGQFGFIPSTQIGKELKKDLNNLPGRHIKAIVIDLNRNERRIVLSEKEVSEAEDIKLIAKAMEKVKDGEVYIGKVSVVANFGAFVAIEVKIGKDTIPVEGLVHISEISWGKTENIREVLRDGDTMPVKVIGKKEGKLSLSIKQAKVDPWDAVAKKFKKDEKYKGAVTKISDYGIFVSLEEGVEGLIHITKIPPGMNLKVKDEVNVIVEDTDIKNKKISLGLVLTAKPVGYK</sequence>